<dbReference type="Proteomes" id="UP000824120">
    <property type="component" value="Chromosome 1"/>
</dbReference>
<gene>
    <name evidence="1" type="ORF">H5410_003011</name>
</gene>
<dbReference type="EMBL" id="JACXVP010000001">
    <property type="protein sequence ID" value="KAG5631294.1"/>
    <property type="molecule type" value="Genomic_DNA"/>
</dbReference>
<comment type="caution">
    <text evidence="1">The sequence shown here is derived from an EMBL/GenBank/DDBJ whole genome shotgun (WGS) entry which is preliminary data.</text>
</comment>
<keyword evidence="2" id="KW-1185">Reference proteome</keyword>
<dbReference type="OrthoDB" id="1300727at2759"/>
<accession>A0A9J6B3I4</accession>
<protein>
    <submittedName>
        <fullName evidence="1">Uncharacterized protein</fullName>
    </submittedName>
</protein>
<dbReference type="AlphaFoldDB" id="A0A9J6B3I4"/>
<organism evidence="1 2">
    <name type="scientific">Solanum commersonii</name>
    <name type="common">Commerson's wild potato</name>
    <name type="synonym">Commerson's nightshade</name>
    <dbReference type="NCBI Taxonomy" id="4109"/>
    <lineage>
        <taxon>Eukaryota</taxon>
        <taxon>Viridiplantae</taxon>
        <taxon>Streptophyta</taxon>
        <taxon>Embryophyta</taxon>
        <taxon>Tracheophyta</taxon>
        <taxon>Spermatophyta</taxon>
        <taxon>Magnoliopsida</taxon>
        <taxon>eudicotyledons</taxon>
        <taxon>Gunneridae</taxon>
        <taxon>Pentapetalae</taxon>
        <taxon>asterids</taxon>
        <taxon>lamiids</taxon>
        <taxon>Solanales</taxon>
        <taxon>Solanaceae</taxon>
        <taxon>Solanoideae</taxon>
        <taxon>Solaneae</taxon>
        <taxon>Solanum</taxon>
    </lineage>
</organism>
<proteinExistence type="predicted"/>
<evidence type="ECO:0000313" key="1">
    <source>
        <dbReference type="EMBL" id="KAG5631294.1"/>
    </source>
</evidence>
<name>A0A9J6B3I4_SOLCO</name>
<evidence type="ECO:0000313" key="2">
    <source>
        <dbReference type="Proteomes" id="UP000824120"/>
    </source>
</evidence>
<sequence length="75" mass="8804">MACEINMINRLRAHRDVEIEHTLREGNMLADCTQRLTYNSIQEVQNEGKAIINMDRNEIPNIRLTGCQNENFRML</sequence>
<reference evidence="1 2" key="1">
    <citation type="submission" date="2020-09" db="EMBL/GenBank/DDBJ databases">
        <title>De no assembly of potato wild relative species, Solanum commersonii.</title>
        <authorList>
            <person name="Cho K."/>
        </authorList>
    </citation>
    <scope>NUCLEOTIDE SEQUENCE [LARGE SCALE GENOMIC DNA]</scope>
    <source>
        <strain evidence="1">LZ3.2</strain>
        <tissue evidence="1">Leaf</tissue>
    </source>
</reference>